<geneLocation type="plasmid" evidence="4 5">
    <name>unnamed1</name>
</geneLocation>
<evidence type="ECO:0000259" key="3">
    <source>
        <dbReference type="Pfam" id="PF03781"/>
    </source>
</evidence>
<protein>
    <submittedName>
        <fullName evidence="4">Formylglycine-generating enzyme family protein</fullName>
    </submittedName>
</protein>
<reference evidence="4 5" key="1">
    <citation type="submission" date="2023-02" db="EMBL/GenBank/DDBJ databases">
        <title>Genome sequence of Novosphingobium humi KACC 19094.</title>
        <authorList>
            <person name="Kim S."/>
            <person name="Heo J."/>
            <person name="Kwon S.-W."/>
        </authorList>
    </citation>
    <scope>NUCLEOTIDE SEQUENCE [LARGE SCALE GENOMIC DNA]</scope>
    <source>
        <strain evidence="4 5">KACC 19094</strain>
        <plasmid evidence="4 5">unnamed1</plasmid>
    </source>
</reference>
<gene>
    <name evidence="4" type="ORF">PQ457_16540</name>
</gene>
<accession>A0ABY7U393</accession>
<dbReference type="PANTHER" id="PTHR23150">
    <property type="entry name" value="SULFATASE MODIFYING FACTOR 1, 2"/>
    <property type="match status" value="1"/>
</dbReference>
<dbReference type="EMBL" id="CP117418">
    <property type="protein sequence ID" value="WCT79673.1"/>
    <property type="molecule type" value="Genomic_DNA"/>
</dbReference>
<dbReference type="RefSeq" id="WP_273619944.1">
    <property type="nucleotide sequence ID" value="NZ_CP117418.1"/>
</dbReference>
<dbReference type="Pfam" id="PF03781">
    <property type="entry name" value="FGE-sulfatase"/>
    <property type="match status" value="1"/>
</dbReference>
<feature type="domain" description="Sulfatase-modifying factor enzyme-like" evidence="3">
    <location>
        <begin position="68"/>
        <end position="302"/>
    </location>
</feature>
<dbReference type="PANTHER" id="PTHR23150:SF35">
    <property type="entry name" value="BLL6746 PROTEIN"/>
    <property type="match status" value="1"/>
</dbReference>
<dbReference type="InterPro" id="IPR005532">
    <property type="entry name" value="SUMF_dom"/>
</dbReference>
<evidence type="ECO:0000313" key="4">
    <source>
        <dbReference type="EMBL" id="WCT79673.1"/>
    </source>
</evidence>
<organism evidence="4 5">
    <name type="scientific">Novosphingobium humi</name>
    <dbReference type="NCBI Taxonomy" id="2282397"/>
    <lineage>
        <taxon>Bacteria</taxon>
        <taxon>Pseudomonadati</taxon>
        <taxon>Pseudomonadota</taxon>
        <taxon>Alphaproteobacteria</taxon>
        <taxon>Sphingomonadales</taxon>
        <taxon>Sphingomonadaceae</taxon>
        <taxon>Novosphingobium</taxon>
    </lineage>
</organism>
<dbReference type="InterPro" id="IPR051043">
    <property type="entry name" value="Sulfatase_Mod_Factor_Kinase"/>
</dbReference>
<dbReference type="Gene3D" id="3.90.1580.10">
    <property type="entry name" value="paralog of FGE (formylglycine-generating enzyme)"/>
    <property type="match status" value="1"/>
</dbReference>
<keyword evidence="5" id="KW-1185">Reference proteome</keyword>
<evidence type="ECO:0000256" key="1">
    <source>
        <dbReference type="SAM" id="MobiDB-lite"/>
    </source>
</evidence>
<sequence length="305" mass="33130">MRIALSRWMRGAAMMAMGAAVIGAAPPPAPSPAKPELGPDGTPIIRPAPAPTFPSRRPGSAFADGADLPEMVVVPAGRFMMGTTPKDNRSVGVWPMFDAMEGPVHPVTIARPFAVGRYAVTFDQWDACVADGGCGGYRPGDEGWGRGRRPVINVNYDDALAYVAWIRRKTGQPYRLLSEAEWEYAARAGTVTPFYFGTRITHEDANYGNFYDRTTPVGSYPPNRFGLYDMAGNTAQWVADCHHPDFKGAPGDGSAWIAGGDCTKRNVRGGGWSLLDWTLHVAQRIGDPPQQRNNHLGFRVARDLP</sequence>
<dbReference type="InterPro" id="IPR016187">
    <property type="entry name" value="CTDL_fold"/>
</dbReference>
<feature type="region of interest" description="Disordered" evidence="1">
    <location>
        <begin position="27"/>
        <end position="61"/>
    </location>
</feature>
<evidence type="ECO:0000256" key="2">
    <source>
        <dbReference type="SAM" id="SignalP"/>
    </source>
</evidence>
<keyword evidence="2" id="KW-0732">Signal</keyword>
<dbReference type="Proteomes" id="UP001218231">
    <property type="component" value="Plasmid unnamed1"/>
</dbReference>
<keyword evidence="4" id="KW-0614">Plasmid</keyword>
<dbReference type="SUPFAM" id="SSF56436">
    <property type="entry name" value="C-type lectin-like"/>
    <property type="match status" value="1"/>
</dbReference>
<feature type="signal peptide" evidence="2">
    <location>
        <begin position="1"/>
        <end position="24"/>
    </location>
</feature>
<name>A0ABY7U393_9SPHN</name>
<dbReference type="InterPro" id="IPR042095">
    <property type="entry name" value="SUMF_sf"/>
</dbReference>
<proteinExistence type="predicted"/>
<evidence type="ECO:0000313" key="5">
    <source>
        <dbReference type="Proteomes" id="UP001218231"/>
    </source>
</evidence>
<feature type="chain" id="PRO_5045307779" evidence="2">
    <location>
        <begin position="25"/>
        <end position="305"/>
    </location>
</feature>